<name>A0A7R9KSA5_9ACAR</name>
<keyword evidence="1" id="KW-0812">Transmembrane</keyword>
<dbReference type="EMBL" id="OC860324">
    <property type="protein sequence ID" value="CAD7628473.1"/>
    <property type="molecule type" value="Genomic_DNA"/>
</dbReference>
<sequence length="184" mass="21027">MTWIEQIQNCPTLPAPKNGHLIMRNGSFAYYSCCMDYVFEDTKQTDKLCTAFIYLYFNKNKGKELSMSSSLILSNESNVLFSRSDKESDSDGNYISDIMIPIVLMIALLVGNAVIVWVLFRLKRRQKRDDKTIESTVPLNSGSCPQTNTIESSEWQIESELRDNGLQTIESSEWQIESELRDNG</sequence>
<dbReference type="Proteomes" id="UP000759131">
    <property type="component" value="Unassembled WGS sequence"/>
</dbReference>
<keyword evidence="1" id="KW-0472">Membrane</keyword>
<dbReference type="OrthoDB" id="6431754at2759"/>
<keyword evidence="1" id="KW-1133">Transmembrane helix</keyword>
<keyword evidence="3" id="KW-1185">Reference proteome</keyword>
<gene>
    <name evidence="2" type="ORF">OSB1V03_LOCUS8895</name>
</gene>
<reference evidence="2" key="1">
    <citation type="submission" date="2020-11" db="EMBL/GenBank/DDBJ databases">
        <authorList>
            <person name="Tran Van P."/>
        </authorList>
    </citation>
    <scope>NUCLEOTIDE SEQUENCE</scope>
</reference>
<accession>A0A7R9KSA5</accession>
<organism evidence="2">
    <name type="scientific">Medioppia subpectinata</name>
    <dbReference type="NCBI Taxonomy" id="1979941"/>
    <lineage>
        <taxon>Eukaryota</taxon>
        <taxon>Metazoa</taxon>
        <taxon>Ecdysozoa</taxon>
        <taxon>Arthropoda</taxon>
        <taxon>Chelicerata</taxon>
        <taxon>Arachnida</taxon>
        <taxon>Acari</taxon>
        <taxon>Acariformes</taxon>
        <taxon>Sarcoptiformes</taxon>
        <taxon>Oribatida</taxon>
        <taxon>Brachypylina</taxon>
        <taxon>Oppioidea</taxon>
        <taxon>Oppiidae</taxon>
        <taxon>Medioppia</taxon>
    </lineage>
</organism>
<evidence type="ECO:0000313" key="2">
    <source>
        <dbReference type="EMBL" id="CAD7628473.1"/>
    </source>
</evidence>
<dbReference type="EMBL" id="CAJPIZ010005749">
    <property type="protein sequence ID" value="CAG2108903.1"/>
    <property type="molecule type" value="Genomic_DNA"/>
</dbReference>
<dbReference type="AlphaFoldDB" id="A0A7R9KSA5"/>
<feature type="transmembrane region" description="Helical" evidence="1">
    <location>
        <begin position="98"/>
        <end position="120"/>
    </location>
</feature>
<evidence type="ECO:0000256" key="1">
    <source>
        <dbReference type="SAM" id="Phobius"/>
    </source>
</evidence>
<protein>
    <submittedName>
        <fullName evidence="2">Uncharacterized protein</fullName>
    </submittedName>
</protein>
<proteinExistence type="predicted"/>
<evidence type="ECO:0000313" key="3">
    <source>
        <dbReference type="Proteomes" id="UP000759131"/>
    </source>
</evidence>